<dbReference type="EMBL" id="PVTI01000004">
    <property type="protein sequence ID" value="PRY62635.1"/>
    <property type="molecule type" value="Genomic_DNA"/>
</dbReference>
<dbReference type="AlphaFoldDB" id="A0A2T0UXH8"/>
<comment type="caution">
    <text evidence="2">The sequence shown here is derived from an EMBL/GenBank/DDBJ whole genome shotgun (WGS) entry which is preliminary data.</text>
</comment>
<dbReference type="OrthoDB" id="3720724at2"/>
<dbReference type="Proteomes" id="UP000237822">
    <property type="component" value="Unassembled WGS sequence"/>
</dbReference>
<evidence type="ECO:0000313" key="2">
    <source>
        <dbReference type="EMBL" id="PRY62635.1"/>
    </source>
</evidence>
<reference evidence="2 3" key="1">
    <citation type="submission" date="2018-03" db="EMBL/GenBank/DDBJ databases">
        <title>Genomic Encyclopedia of Archaeal and Bacterial Type Strains, Phase II (KMG-II): from individual species to whole genera.</title>
        <authorList>
            <person name="Goeker M."/>
        </authorList>
    </citation>
    <scope>NUCLEOTIDE SEQUENCE [LARGE SCALE GENOMIC DNA]</scope>
    <source>
        <strain evidence="2 3">ATCC BAA-1496</strain>
    </source>
</reference>
<feature type="domain" description="DNA mimic protein DMP19 C-terminal" evidence="1">
    <location>
        <begin position="72"/>
        <end position="153"/>
    </location>
</feature>
<name>A0A2T0UXH8_9MICO</name>
<accession>A0A2T0UXH8</accession>
<evidence type="ECO:0000313" key="3">
    <source>
        <dbReference type="Proteomes" id="UP000237822"/>
    </source>
</evidence>
<organism evidence="2 3">
    <name type="scientific">Knoellia remsis</name>
    <dbReference type="NCBI Taxonomy" id="407159"/>
    <lineage>
        <taxon>Bacteria</taxon>
        <taxon>Bacillati</taxon>
        <taxon>Actinomycetota</taxon>
        <taxon>Actinomycetes</taxon>
        <taxon>Micrococcales</taxon>
        <taxon>Intrasporangiaceae</taxon>
        <taxon>Knoellia</taxon>
    </lineage>
</organism>
<keyword evidence="3" id="KW-1185">Reference proteome</keyword>
<gene>
    <name evidence="2" type="ORF">BCF74_10471</name>
</gene>
<dbReference type="InterPro" id="IPR025402">
    <property type="entry name" value="DMP19_C"/>
</dbReference>
<dbReference type="Pfam" id="PF14300">
    <property type="entry name" value="DMP19"/>
    <property type="match status" value="1"/>
</dbReference>
<sequence length="211" mass="22822">MRTDGQQDGQQSFDAVEYPDDLIDDILRCETDTTRRMVLPHSAANGTDREVVDGNVAVVNTVLDRVDSPEHVSRDALRSYYADLYEATVTTSGIAAYLELAGGRRDVTDHVLQGLRLMGADEHVDLLRRALTSPPGANTADLDAEFATLQQSDPIVARNAEWLRTLGSVDVVGDDRVGTALDILLQGEEHSADAPPVAGVLRWRGVSAAGR</sequence>
<dbReference type="RefSeq" id="WP_106296634.1">
    <property type="nucleotide sequence ID" value="NZ_PVTI01000004.1"/>
</dbReference>
<protein>
    <recommendedName>
        <fullName evidence="1">DNA mimic protein DMP19 C-terminal domain-containing protein</fullName>
    </recommendedName>
</protein>
<proteinExistence type="predicted"/>
<evidence type="ECO:0000259" key="1">
    <source>
        <dbReference type="Pfam" id="PF14300"/>
    </source>
</evidence>